<dbReference type="SUPFAM" id="SSF49854">
    <property type="entry name" value="Spermadhesin, CUB domain"/>
    <property type="match status" value="1"/>
</dbReference>
<dbReference type="SMART" id="SM00042">
    <property type="entry name" value="CUB"/>
    <property type="match status" value="1"/>
</dbReference>
<evidence type="ECO:0000256" key="2">
    <source>
        <dbReference type="PROSITE-ProRule" id="PRU00059"/>
    </source>
</evidence>
<dbReference type="CDD" id="cd00041">
    <property type="entry name" value="CUB"/>
    <property type="match status" value="1"/>
</dbReference>
<dbReference type="InterPro" id="IPR000859">
    <property type="entry name" value="CUB_dom"/>
</dbReference>
<dbReference type="PROSITE" id="PS01180">
    <property type="entry name" value="CUB"/>
    <property type="match status" value="1"/>
</dbReference>
<dbReference type="Pfam" id="PF00431">
    <property type="entry name" value="CUB"/>
    <property type="match status" value="1"/>
</dbReference>
<dbReference type="AlphaFoldDB" id="A0A8C0WRE4"/>
<comment type="caution">
    <text evidence="2">Lacks conserved residue(s) required for the propagation of feature annotation.</text>
</comment>
<dbReference type="Ensembl" id="ENSCCNT00000019731.1">
    <property type="protein sequence ID" value="ENSCCNP00000015094.1"/>
    <property type="gene ID" value="ENSCCNG00000015501.1"/>
</dbReference>
<evidence type="ECO:0000313" key="4">
    <source>
        <dbReference type="Ensembl" id="ENSCCNP00000015094.1"/>
    </source>
</evidence>
<keyword evidence="1" id="KW-1015">Disulfide bond</keyword>
<reference evidence="4" key="1">
    <citation type="submission" date="2023-09" db="UniProtKB">
        <authorList>
            <consortium name="Ensembl"/>
        </authorList>
    </citation>
    <scope>IDENTIFICATION</scope>
</reference>
<dbReference type="InterPro" id="IPR035914">
    <property type="entry name" value="Sperma_CUB_dom_sf"/>
</dbReference>
<dbReference type="Gene3D" id="2.60.120.290">
    <property type="entry name" value="Spermadhesin, CUB domain"/>
    <property type="match status" value="1"/>
</dbReference>
<evidence type="ECO:0000256" key="1">
    <source>
        <dbReference type="ARBA" id="ARBA00023157"/>
    </source>
</evidence>
<organism evidence="4">
    <name type="scientific">Castor canadensis</name>
    <name type="common">American beaver</name>
    <dbReference type="NCBI Taxonomy" id="51338"/>
    <lineage>
        <taxon>Eukaryota</taxon>
        <taxon>Metazoa</taxon>
        <taxon>Chordata</taxon>
        <taxon>Craniata</taxon>
        <taxon>Vertebrata</taxon>
        <taxon>Euteleostomi</taxon>
        <taxon>Mammalia</taxon>
        <taxon>Eutheria</taxon>
        <taxon>Euarchontoglires</taxon>
        <taxon>Glires</taxon>
        <taxon>Rodentia</taxon>
        <taxon>Castorimorpha</taxon>
        <taxon>Castoridae</taxon>
        <taxon>Castor</taxon>
    </lineage>
</organism>
<protein>
    <recommendedName>
        <fullName evidence="3">CUB domain-containing protein</fullName>
    </recommendedName>
</protein>
<name>A0A8C0WRE4_CASCN</name>
<feature type="domain" description="CUB" evidence="3">
    <location>
        <begin position="22"/>
        <end position="123"/>
    </location>
</feature>
<sequence length="127" mass="13909">VAGAFILPVANLLATGTLYSDRGGFITAQVGRILNYVGPKPYCVWVIKMKLNQHLSISLPVLNLTCENEKVEILDGPPGLNSLGKFCESSQLNYQSTTNIVTIKCSREPSHPPSIFNVHYFGYPVGR</sequence>
<evidence type="ECO:0000259" key="3">
    <source>
        <dbReference type="PROSITE" id="PS01180"/>
    </source>
</evidence>
<accession>A0A8C0WRE4</accession>
<proteinExistence type="predicted"/>